<keyword evidence="2" id="KW-1185">Reference proteome</keyword>
<comment type="caution">
    <text evidence="1">The sequence shown here is derived from an EMBL/GenBank/DDBJ whole genome shotgun (WGS) entry which is preliminary data.</text>
</comment>
<gene>
    <name evidence="1" type="ORF">HOLleu_08066</name>
</gene>
<dbReference type="Proteomes" id="UP001152320">
    <property type="component" value="Chromosome 3"/>
</dbReference>
<dbReference type="OrthoDB" id="276744at2759"/>
<sequence>MEHSVCEEDIGVITDNRLSFNKHITEKVNKANSVMGLKRRSFTYLDHSTFMLLYSVSTCRVWKNQVWNPCSVKHTTLIENVQRRATELVPGLKYLPCDQRLAVLDLPTLSYRRLRPGGMAEVYKIVSGKRCNCLQLILFCEDCSTREHPHKIYKRRSRLHLRN</sequence>
<dbReference type="EMBL" id="JAIZAY010000003">
    <property type="protein sequence ID" value="KAJ8045128.1"/>
    <property type="molecule type" value="Genomic_DNA"/>
</dbReference>
<organism evidence="1 2">
    <name type="scientific">Holothuria leucospilota</name>
    <name type="common">Black long sea cucumber</name>
    <name type="synonym">Mertensiothuria leucospilota</name>
    <dbReference type="NCBI Taxonomy" id="206669"/>
    <lineage>
        <taxon>Eukaryota</taxon>
        <taxon>Metazoa</taxon>
        <taxon>Echinodermata</taxon>
        <taxon>Eleutherozoa</taxon>
        <taxon>Echinozoa</taxon>
        <taxon>Holothuroidea</taxon>
        <taxon>Aspidochirotacea</taxon>
        <taxon>Aspidochirotida</taxon>
        <taxon>Holothuriidae</taxon>
        <taxon>Holothuria</taxon>
    </lineage>
</organism>
<proteinExistence type="predicted"/>
<dbReference type="AlphaFoldDB" id="A0A9Q1CI27"/>
<accession>A0A9Q1CI27</accession>
<evidence type="ECO:0000313" key="1">
    <source>
        <dbReference type="EMBL" id="KAJ8045128.1"/>
    </source>
</evidence>
<reference evidence="1" key="1">
    <citation type="submission" date="2021-10" db="EMBL/GenBank/DDBJ databases">
        <title>Tropical sea cucumber genome reveals ecological adaptation and Cuvierian tubules defense mechanism.</title>
        <authorList>
            <person name="Chen T."/>
        </authorList>
    </citation>
    <scope>NUCLEOTIDE SEQUENCE</scope>
    <source>
        <strain evidence="1">Nanhai2018</strain>
        <tissue evidence="1">Muscle</tissue>
    </source>
</reference>
<protein>
    <submittedName>
        <fullName evidence="1">Uncharacterized protein</fullName>
    </submittedName>
</protein>
<name>A0A9Q1CI27_HOLLE</name>
<evidence type="ECO:0000313" key="2">
    <source>
        <dbReference type="Proteomes" id="UP001152320"/>
    </source>
</evidence>